<comment type="subcellular location">
    <subcellularLocation>
        <location evidence="1">Cell membrane</location>
        <topology evidence="1">Multi-pass membrane protein</topology>
    </subcellularLocation>
</comment>
<proteinExistence type="inferred from homology"/>
<dbReference type="EMBL" id="JARQDV010000015">
    <property type="protein sequence ID" value="MDT2965968.1"/>
    <property type="molecule type" value="Genomic_DNA"/>
</dbReference>
<comment type="similarity">
    <text evidence="2">Belongs to the UPF0410 family.</text>
</comment>
<organism evidence="11 12">
    <name type="scientific">Enterococcus casseliflavus</name>
    <name type="common">Enterococcus flavescens</name>
    <dbReference type="NCBI Taxonomy" id="37734"/>
    <lineage>
        <taxon>Bacteria</taxon>
        <taxon>Bacillati</taxon>
        <taxon>Bacillota</taxon>
        <taxon>Bacilli</taxon>
        <taxon>Lactobacillales</taxon>
        <taxon>Enterococcaceae</taxon>
        <taxon>Enterococcus</taxon>
    </lineage>
</organism>
<name>A0A1L8SFE1_ENTCA</name>
<evidence type="ECO:0000313" key="10">
    <source>
        <dbReference type="EMBL" id="QGN29218.1"/>
    </source>
</evidence>
<evidence type="ECO:0000313" key="12">
    <source>
        <dbReference type="Proteomes" id="UP000286288"/>
    </source>
</evidence>
<dbReference type="GO" id="GO:0005886">
    <property type="term" value="C:plasma membrane"/>
    <property type="evidence" value="ECO:0007669"/>
    <property type="project" value="UniProtKB-SubCell"/>
</dbReference>
<dbReference type="AlphaFoldDB" id="A0A1L8SFE1"/>
<evidence type="ECO:0000256" key="3">
    <source>
        <dbReference type="ARBA" id="ARBA00022475"/>
    </source>
</evidence>
<dbReference type="Pfam" id="PF04226">
    <property type="entry name" value="Transgly_assoc"/>
    <property type="match status" value="1"/>
</dbReference>
<dbReference type="Proteomes" id="UP001268896">
    <property type="component" value="Unassembled WGS sequence"/>
</dbReference>
<dbReference type="PANTHER" id="PTHR33884:SF3">
    <property type="entry name" value="UPF0410 PROTEIN YMGE"/>
    <property type="match status" value="1"/>
</dbReference>
<evidence type="ECO:0000256" key="2">
    <source>
        <dbReference type="ARBA" id="ARBA00011006"/>
    </source>
</evidence>
<dbReference type="InterPro" id="IPR007341">
    <property type="entry name" value="Transgly_assoc"/>
</dbReference>
<evidence type="ECO:0000313" key="14">
    <source>
        <dbReference type="Proteomes" id="UP001253851"/>
    </source>
</evidence>
<evidence type="ECO:0000256" key="1">
    <source>
        <dbReference type="ARBA" id="ARBA00004651"/>
    </source>
</evidence>
<keyword evidence="4 7" id="KW-0812">Transmembrane</keyword>
<evidence type="ECO:0000313" key="8">
    <source>
        <dbReference type="EMBL" id="MDT2965968.1"/>
    </source>
</evidence>
<dbReference type="RefSeq" id="WP_005225767.1">
    <property type="nucleotide sequence ID" value="NZ_BAAAXK010000047.1"/>
</dbReference>
<keyword evidence="3" id="KW-1003">Cell membrane</keyword>
<evidence type="ECO:0000313" key="11">
    <source>
        <dbReference type="EMBL" id="RHK07452.1"/>
    </source>
</evidence>
<keyword evidence="5 7" id="KW-1133">Transmembrane helix</keyword>
<dbReference type="EMBL" id="JARQDZ010000001">
    <property type="protein sequence ID" value="MDT2981497.1"/>
    <property type="molecule type" value="Genomic_DNA"/>
</dbReference>
<feature type="transmembrane region" description="Helical" evidence="7">
    <location>
        <begin position="52"/>
        <end position="75"/>
    </location>
</feature>
<evidence type="ECO:0000313" key="13">
    <source>
        <dbReference type="Proteomes" id="UP000422837"/>
    </source>
</evidence>
<accession>A0A1L8SFE1</accession>
<reference evidence="10 13" key="2">
    <citation type="submission" date="2019-11" db="EMBL/GenBank/DDBJ databases">
        <title>Detection and genome characteristic of a blood enterococcus casselifavus isolate from Zhengzhou,china.</title>
        <authorList>
            <person name="Wen P."/>
        </authorList>
    </citation>
    <scope>NUCLEOTIDE SEQUENCE [LARGE SCALE GENOMIC DNA]</scope>
    <source>
        <strain evidence="10 13">EC291</strain>
    </source>
</reference>
<evidence type="ECO:0000256" key="5">
    <source>
        <dbReference type="ARBA" id="ARBA00022989"/>
    </source>
</evidence>
<dbReference type="EMBL" id="CP046123">
    <property type="protein sequence ID" value="QGN29218.1"/>
    <property type="molecule type" value="Genomic_DNA"/>
</dbReference>
<keyword evidence="6 7" id="KW-0472">Membrane</keyword>
<dbReference type="Proteomes" id="UP000286288">
    <property type="component" value="Unassembled WGS sequence"/>
</dbReference>
<reference evidence="11 12" key="1">
    <citation type="submission" date="2018-08" db="EMBL/GenBank/DDBJ databases">
        <title>A genome reference for cultivated species of the human gut microbiota.</title>
        <authorList>
            <person name="Zou Y."/>
            <person name="Xue W."/>
            <person name="Luo G."/>
        </authorList>
    </citation>
    <scope>NUCLEOTIDE SEQUENCE [LARGE SCALE GENOMIC DNA]</scope>
    <source>
        <strain evidence="11 12">AF48-16</strain>
    </source>
</reference>
<dbReference type="GeneID" id="91575458"/>
<reference evidence="8 14" key="3">
    <citation type="submission" date="2023-03" db="EMBL/GenBank/DDBJ databases">
        <authorList>
            <person name="Shen W."/>
            <person name="Cai J."/>
        </authorList>
    </citation>
    <scope>NUCLEOTIDE SEQUENCE</scope>
    <source>
        <strain evidence="9 14">B516</strain>
        <strain evidence="8">K72-2</strain>
    </source>
</reference>
<dbReference type="Proteomes" id="UP001253851">
    <property type="component" value="Unassembled WGS sequence"/>
</dbReference>
<protein>
    <submittedName>
        <fullName evidence="11">GlsB/YeaQ/YmgE family stress response membrane protein</fullName>
    </submittedName>
</protein>
<evidence type="ECO:0000313" key="9">
    <source>
        <dbReference type="EMBL" id="MDT2981497.1"/>
    </source>
</evidence>
<evidence type="ECO:0000256" key="6">
    <source>
        <dbReference type="ARBA" id="ARBA00023136"/>
    </source>
</evidence>
<gene>
    <name evidence="11" type="ORF">DW084_04150</name>
    <name evidence="10" type="ORF">GFU50_06770</name>
    <name evidence="8" type="ORF">P7I32_15405</name>
    <name evidence="9" type="ORF">P7I34_02405</name>
</gene>
<evidence type="ECO:0000256" key="7">
    <source>
        <dbReference type="SAM" id="Phobius"/>
    </source>
</evidence>
<dbReference type="PANTHER" id="PTHR33884">
    <property type="entry name" value="UPF0410 PROTEIN YMGE"/>
    <property type="match status" value="1"/>
</dbReference>
<evidence type="ECO:0000256" key="4">
    <source>
        <dbReference type="ARBA" id="ARBA00022692"/>
    </source>
</evidence>
<sequence>MHFLWTLIVGAVIGSIGGAIAGEKRGCIFDIVAGLVGASIGQGLFGTWGPQVAGMAIVPAIIGAVIFVAVVSFFLGRKR</sequence>
<dbReference type="EMBL" id="QRMZ01000004">
    <property type="protein sequence ID" value="RHK07452.1"/>
    <property type="molecule type" value="Genomic_DNA"/>
</dbReference>
<dbReference type="Proteomes" id="UP000422837">
    <property type="component" value="Chromosome"/>
</dbReference>